<evidence type="ECO:0000256" key="3">
    <source>
        <dbReference type="HAMAP-Rule" id="MF_03130"/>
    </source>
</evidence>
<feature type="domain" description="N-acetyltransferase" evidence="5">
    <location>
        <begin position="1"/>
        <end position="188"/>
    </location>
</feature>
<dbReference type="PANTHER" id="PTHR12327">
    <property type="entry name" value="ALPHA-TUBULIN N-ACETYLTRANSFERASE 1"/>
    <property type="match status" value="1"/>
</dbReference>
<dbReference type="GO" id="GO:0070507">
    <property type="term" value="P:regulation of microtubule cytoskeleton organization"/>
    <property type="evidence" value="ECO:0007669"/>
    <property type="project" value="UniProtKB-UniRule"/>
</dbReference>
<dbReference type="InterPro" id="IPR038746">
    <property type="entry name" value="Atat"/>
</dbReference>
<reference evidence="6" key="1">
    <citation type="submission" date="2021-12" db="EMBL/GenBank/DDBJ databases">
        <authorList>
            <person name="King R."/>
        </authorList>
    </citation>
    <scope>NUCLEOTIDE SEQUENCE</scope>
</reference>
<feature type="compositionally biased region" description="Basic and acidic residues" evidence="4">
    <location>
        <begin position="292"/>
        <end position="306"/>
    </location>
</feature>
<evidence type="ECO:0000313" key="7">
    <source>
        <dbReference type="Proteomes" id="UP001154114"/>
    </source>
</evidence>
<feature type="region of interest" description="Disordered" evidence="4">
    <location>
        <begin position="275"/>
        <end position="362"/>
    </location>
</feature>
<comment type="catalytic activity">
    <reaction evidence="3">
        <text>L-lysyl-[alpha-tubulin] + acetyl-CoA = N(6)-acetyl-L-lysyl-[alpha-tubulin] + CoA + H(+)</text>
        <dbReference type="Rhea" id="RHEA:15277"/>
        <dbReference type="Rhea" id="RHEA-COMP:11278"/>
        <dbReference type="Rhea" id="RHEA-COMP:11279"/>
        <dbReference type="ChEBI" id="CHEBI:15378"/>
        <dbReference type="ChEBI" id="CHEBI:29969"/>
        <dbReference type="ChEBI" id="CHEBI:57287"/>
        <dbReference type="ChEBI" id="CHEBI:57288"/>
        <dbReference type="ChEBI" id="CHEBI:61930"/>
        <dbReference type="EC" id="2.3.1.108"/>
    </reaction>
</comment>
<dbReference type="Proteomes" id="UP001154114">
    <property type="component" value="Chromosome 1"/>
</dbReference>
<keyword evidence="2 3" id="KW-0012">Acyltransferase</keyword>
<dbReference type="InterPro" id="IPR016181">
    <property type="entry name" value="Acyl_CoA_acyltransferase"/>
</dbReference>
<evidence type="ECO:0000259" key="5">
    <source>
        <dbReference type="PROSITE" id="PS51730"/>
    </source>
</evidence>
<feature type="compositionally biased region" description="Acidic residues" evidence="4">
    <location>
        <begin position="275"/>
        <end position="291"/>
    </location>
</feature>
<feature type="region of interest" description="Disordered" evidence="4">
    <location>
        <begin position="242"/>
        <end position="263"/>
    </location>
</feature>
<feature type="binding site" evidence="3">
    <location>
        <begin position="122"/>
        <end position="135"/>
    </location>
    <ligand>
        <name>acetyl-CoA</name>
        <dbReference type="ChEBI" id="CHEBI:57288"/>
    </ligand>
</feature>
<accession>A0A9P0BG36</accession>
<name>A0A9P0BG36_CHRIL</name>
<feature type="site" description="Crucial for catalytic activity" evidence="3">
    <location>
        <position position="56"/>
    </location>
</feature>
<keyword evidence="1 3" id="KW-0808">Transferase</keyword>
<feature type="compositionally biased region" description="Basic and acidic residues" evidence="4">
    <location>
        <begin position="353"/>
        <end position="362"/>
    </location>
</feature>
<organism evidence="6 7">
    <name type="scientific">Chrysodeixis includens</name>
    <name type="common">Soybean looper</name>
    <name type="synonym">Pseudoplusia includens</name>
    <dbReference type="NCBI Taxonomy" id="689277"/>
    <lineage>
        <taxon>Eukaryota</taxon>
        <taxon>Metazoa</taxon>
        <taxon>Ecdysozoa</taxon>
        <taxon>Arthropoda</taxon>
        <taxon>Hexapoda</taxon>
        <taxon>Insecta</taxon>
        <taxon>Pterygota</taxon>
        <taxon>Neoptera</taxon>
        <taxon>Endopterygota</taxon>
        <taxon>Lepidoptera</taxon>
        <taxon>Glossata</taxon>
        <taxon>Ditrysia</taxon>
        <taxon>Noctuoidea</taxon>
        <taxon>Noctuidae</taxon>
        <taxon>Plusiinae</taxon>
        <taxon>Chrysodeixis</taxon>
    </lineage>
</organism>
<protein>
    <recommendedName>
        <fullName evidence="3">Alpha-tubulin N-acetyltransferase</fullName>
        <shortName evidence="3">Alpha-TAT</shortName>
        <shortName evidence="3">TAT</shortName>
        <ecNumber evidence="3">2.3.1.108</ecNumber>
    </recommendedName>
    <alternativeName>
        <fullName evidence="3">Acetyltransferase mec-17 homolog</fullName>
    </alternativeName>
</protein>
<dbReference type="EC" id="2.3.1.108" evidence="3"/>
<feature type="compositionally biased region" description="Gly residues" evidence="4">
    <location>
        <begin position="320"/>
        <end position="333"/>
    </location>
</feature>
<dbReference type="GO" id="GO:0048666">
    <property type="term" value="P:neuron development"/>
    <property type="evidence" value="ECO:0007669"/>
    <property type="project" value="UniProtKB-UniRule"/>
</dbReference>
<proteinExistence type="inferred from homology"/>
<evidence type="ECO:0000256" key="4">
    <source>
        <dbReference type="SAM" id="MobiDB-lite"/>
    </source>
</evidence>
<dbReference type="GO" id="GO:0019799">
    <property type="term" value="F:tubulin N-acetyltransferase activity"/>
    <property type="evidence" value="ECO:0007669"/>
    <property type="project" value="UniProtKB-UniRule"/>
</dbReference>
<keyword evidence="7" id="KW-1185">Reference proteome</keyword>
<comment type="caution">
    <text evidence="3">Lacks conserved residue(s) required for the propagation of feature annotation.</text>
</comment>
<evidence type="ECO:0000256" key="2">
    <source>
        <dbReference type="ARBA" id="ARBA00023315"/>
    </source>
</evidence>
<comment type="similarity">
    <text evidence="3">Belongs to the acetyltransferase ATAT1 family.</text>
</comment>
<dbReference type="AlphaFoldDB" id="A0A9P0BG36"/>
<dbReference type="OrthoDB" id="447510at2759"/>
<dbReference type="Gene3D" id="3.40.630.30">
    <property type="match status" value="1"/>
</dbReference>
<sequence length="375" mass="42097">MDWIMPVNDMLEDEITKITSTMLPPKFSGDVRTVRAVQDSIAKIIDNLGEQSAAAQGLNKVITTADKLRNNPAHIIYLLKDFRGKEGKGEVIGMLKVGRKHLFLFDERDTVREVEPLCVLDFYVLRDRQRMGYGRKLYDYMLQDLEVMAWEMAIDGPSAKMEQFLSRNYAVDRLMRQNNNFAVAPNFFDRTDEDIREAIWRTSIYGNKMGRSPQGAAQAAAVGRFAAPKPASAIANVIHGAGHQEDAARRSPSPDESVAAREYRRYDVDVADWDDDWVEPEDKDDDDDEPDERGYERERYEPEPAPERPSTLGVRAGAAAGAGAGAGAPAGPGAGPPAAGCRRRRVGRRHSSGRRDSQLTDRGYFDVKYYHNRLW</sequence>
<dbReference type="GO" id="GO:0005874">
    <property type="term" value="C:microtubule"/>
    <property type="evidence" value="ECO:0007669"/>
    <property type="project" value="InterPro"/>
</dbReference>
<gene>
    <name evidence="6" type="ORF">CINC_LOCUS88</name>
</gene>
<feature type="compositionally biased region" description="Basic residues" evidence="4">
    <location>
        <begin position="341"/>
        <end position="352"/>
    </location>
</feature>
<dbReference type="CDD" id="cd04301">
    <property type="entry name" value="NAT_SF"/>
    <property type="match status" value="1"/>
</dbReference>
<dbReference type="EMBL" id="LR824004">
    <property type="protein sequence ID" value="CAH0577699.1"/>
    <property type="molecule type" value="Genomic_DNA"/>
</dbReference>
<dbReference type="InterPro" id="IPR007965">
    <property type="entry name" value="GNAT_ATAT"/>
</dbReference>
<dbReference type="PROSITE" id="PS51730">
    <property type="entry name" value="GNAT_ATAT"/>
    <property type="match status" value="1"/>
</dbReference>
<dbReference type="HAMAP" id="MF_03130">
    <property type="entry name" value="mec17"/>
    <property type="match status" value="1"/>
</dbReference>
<dbReference type="PANTHER" id="PTHR12327:SF0">
    <property type="entry name" value="ALPHA-TUBULIN N-ACETYLTRANSFERASE 1"/>
    <property type="match status" value="1"/>
</dbReference>
<dbReference type="Pfam" id="PF05301">
    <property type="entry name" value="Acetyltransf_16"/>
    <property type="match status" value="1"/>
</dbReference>
<evidence type="ECO:0000256" key="1">
    <source>
        <dbReference type="ARBA" id="ARBA00022679"/>
    </source>
</evidence>
<dbReference type="SUPFAM" id="SSF55729">
    <property type="entry name" value="Acyl-CoA N-acyltransferases (Nat)"/>
    <property type="match status" value="1"/>
</dbReference>
<evidence type="ECO:0000313" key="6">
    <source>
        <dbReference type="EMBL" id="CAH0577699.1"/>
    </source>
</evidence>
<comment type="function">
    <text evidence="3">Specifically acetylates 'Lys-40' in alpha-tubulin on the lumenal side of microtubules. Promotes microtubule destabilization and accelerates microtubule dynamics; this activity may be independent of acetylation activity. Acetylates alpha-tubulin with a slow enzymatic rate, due to a catalytic site that is not optimized for acetyl transfer. Enters the microtubule through each end and diffuses quickly throughout the lumen of microtubules. Acetylates only long/old microtubules because of its slow acetylation rate since it does not have time to act on dynamically unstable microtubules before the enzyme is released.</text>
</comment>